<dbReference type="Pfam" id="PF13532">
    <property type="entry name" value="2OG-FeII_Oxy_2"/>
    <property type="match status" value="1"/>
</dbReference>
<keyword evidence="3" id="KW-0862">Zinc</keyword>
<keyword evidence="1" id="KW-0479">Metal-binding</keyword>
<evidence type="ECO:0000259" key="5">
    <source>
        <dbReference type="PROSITE" id="PS51471"/>
    </source>
</evidence>
<dbReference type="PANTHER" id="PTHR31212">
    <property type="entry name" value="ALPHA-KETOGLUTARATE-DEPENDENT DIOXYGENASE ALKB HOMOLOG 3"/>
    <property type="match status" value="1"/>
</dbReference>
<feature type="domain" description="Fe2OG dioxygenase" evidence="5">
    <location>
        <begin position="222"/>
        <end position="331"/>
    </location>
</feature>
<dbReference type="eggNOG" id="ENOG502QUQ4">
    <property type="taxonomic scope" value="Eukaryota"/>
</dbReference>
<dbReference type="InterPro" id="IPR010666">
    <property type="entry name" value="Znf_GRF"/>
</dbReference>
<dbReference type="InParanoid" id="T0R5V0"/>
<dbReference type="InterPro" id="IPR037151">
    <property type="entry name" value="AlkB-like_sf"/>
</dbReference>
<dbReference type="SUPFAM" id="SSF51197">
    <property type="entry name" value="Clavaminate synthase-like"/>
    <property type="match status" value="1"/>
</dbReference>
<dbReference type="InterPro" id="IPR005123">
    <property type="entry name" value="Oxoglu/Fe-dep_dioxygenase_dom"/>
</dbReference>
<dbReference type="GO" id="GO:0006307">
    <property type="term" value="P:DNA alkylation repair"/>
    <property type="evidence" value="ECO:0007669"/>
    <property type="project" value="InterPro"/>
</dbReference>
<dbReference type="PROSITE" id="PS51999">
    <property type="entry name" value="ZF_GRF"/>
    <property type="match status" value="1"/>
</dbReference>
<dbReference type="PROSITE" id="PS51471">
    <property type="entry name" value="FE2OG_OXY"/>
    <property type="match status" value="1"/>
</dbReference>
<dbReference type="Proteomes" id="UP000030762">
    <property type="component" value="Unassembled WGS sequence"/>
</dbReference>
<dbReference type="STRING" id="1156394.T0R5V0"/>
<dbReference type="OrthoDB" id="545910at2759"/>
<accession>T0R5V0</accession>
<evidence type="ECO:0000313" key="7">
    <source>
        <dbReference type="EMBL" id="EQC41800.1"/>
    </source>
</evidence>
<keyword evidence="2 4" id="KW-0863">Zinc-finger</keyword>
<organism evidence="7 8">
    <name type="scientific">Saprolegnia diclina (strain VS20)</name>
    <dbReference type="NCBI Taxonomy" id="1156394"/>
    <lineage>
        <taxon>Eukaryota</taxon>
        <taxon>Sar</taxon>
        <taxon>Stramenopiles</taxon>
        <taxon>Oomycota</taxon>
        <taxon>Saprolegniomycetes</taxon>
        <taxon>Saprolegniales</taxon>
        <taxon>Saprolegniaceae</taxon>
        <taxon>Saprolegnia</taxon>
    </lineage>
</organism>
<dbReference type="RefSeq" id="XP_008604370.1">
    <property type="nucleotide sequence ID" value="XM_008606148.1"/>
</dbReference>
<reference evidence="7 8" key="1">
    <citation type="submission" date="2012-04" db="EMBL/GenBank/DDBJ databases">
        <title>The Genome Sequence of Saprolegnia declina VS20.</title>
        <authorList>
            <consortium name="The Broad Institute Genome Sequencing Platform"/>
            <person name="Russ C."/>
            <person name="Nusbaum C."/>
            <person name="Tyler B."/>
            <person name="van West P."/>
            <person name="Dieguez-Uribeondo J."/>
            <person name="de Bruijn I."/>
            <person name="Tripathy S."/>
            <person name="Jiang R."/>
            <person name="Young S.K."/>
            <person name="Zeng Q."/>
            <person name="Gargeya S."/>
            <person name="Fitzgerald M."/>
            <person name="Haas B."/>
            <person name="Abouelleil A."/>
            <person name="Alvarado L."/>
            <person name="Arachchi H.M."/>
            <person name="Berlin A."/>
            <person name="Chapman S.B."/>
            <person name="Goldberg J."/>
            <person name="Griggs A."/>
            <person name="Gujja S."/>
            <person name="Hansen M."/>
            <person name="Howarth C."/>
            <person name="Imamovic A."/>
            <person name="Larimer J."/>
            <person name="McCowen C."/>
            <person name="Montmayeur A."/>
            <person name="Murphy C."/>
            <person name="Neiman D."/>
            <person name="Pearson M."/>
            <person name="Priest M."/>
            <person name="Roberts A."/>
            <person name="Saif S."/>
            <person name="Shea T."/>
            <person name="Sisk P."/>
            <person name="Sykes S."/>
            <person name="Wortman J."/>
            <person name="Nusbaum C."/>
            <person name="Birren B."/>
        </authorList>
    </citation>
    <scope>NUCLEOTIDE SEQUENCE [LARGE SCALE GENOMIC DNA]</scope>
    <source>
        <strain evidence="7 8">VS20</strain>
    </source>
</reference>
<dbReference type="InterPro" id="IPR027450">
    <property type="entry name" value="AlkB-like"/>
</dbReference>
<dbReference type="PANTHER" id="PTHR31212:SF4">
    <property type="entry name" value="ALPHA-KETOGLUTARATE-DEPENDENT DIOXYGENASE ALKB HOMOLOG 3"/>
    <property type="match status" value="1"/>
</dbReference>
<dbReference type="EMBL" id="JH767133">
    <property type="protein sequence ID" value="EQC41800.1"/>
    <property type="molecule type" value="Genomic_DNA"/>
</dbReference>
<dbReference type="VEuPathDB" id="FungiDB:SDRG_00662"/>
<evidence type="ECO:0000256" key="3">
    <source>
        <dbReference type="ARBA" id="ARBA00022833"/>
    </source>
</evidence>
<dbReference type="OMA" id="IDPHPLA"/>
<evidence type="ECO:0000256" key="2">
    <source>
        <dbReference type="ARBA" id="ARBA00022771"/>
    </source>
</evidence>
<feature type="domain" description="GRF-type" evidence="6">
    <location>
        <begin position="341"/>
        <end position="384"/>
    </location>
</feature>
<dbReference type="GO" id="GO:0051213">
    <property type="term" value="F:dioxygenase activity"/>
    <property type="evidence" value="ECO:0007669"/>
    <property type="project" value="InterPro"/>
</dbReference>
<evidence type="ECO:0000313" key="8">
    <source>
        <dbReference type="Proteomes" id="UP000030762"/>
    </source>
</evidence>
<dbReference type="GeneID" id="19941389"/>
<keyword evidence="8" id="KW-1185">Reference proteome</keyword>
<evidence type="ECO:0000256" key="4">
    <source>
        <dbReference type="PROSITE-ProRule" id="PRU01343"/>
    </source>
</evidence>
<protein>
    <submittedName>
        <fullName evidence="7">Uncharacterized protein</fullName>
    </submittedName>
</protein>
<name>T0R5V0_SAPDV</name>
<evidence type="ECO:0000256" key="1">
    <source>
        <dbReference type="ARBA" id="ARBA00022723"/>
    </source>
</evidence>
<dbReference type="AlphaFoldDB" id="T0R5V0"/>
<gene>
    <name evidence="7" type="ORF">SDRG_00662</name>
</gene>
<dbReference type="InterPro" id="IPR032854">
    <property type="entry name" value="ALKBH3"/>
</dbReference>
<sequence>MRHNTDDDAAFGSHLAQLLEMFPTEDACIVGDALVKAKSLDGAIDRLLSRQPNSVKKRKRTVDIRELFGAPPPDIRLKNTAPPSTSTVPIAQLQQWDPAKEAQRPITLTPATLAAAGLPLTLTTSFLPPDQANTLLHEMLADAATWHTIKWVIFEREVLSPHVSRLYKLDATVPGTTMYSDQVESSPFSLALLAAKASVDAAVNAVLSTRPRHALEAAHDWAANVALANCYKSHHQSVGAHSDALTDLGPRPTIASLTLGAERVFRIKRLPTESYPAQTFNLALPHNSLLIMLPPFQELYRHEVPPVRPNQVKWHHDAKDARINLTFRMLRPLYMTESPLCQCEKRAVLRTVNKPSKASHGEYFYICAGSVPSSCAFFLWLKDRVFPNPQDDKSAN</sequence>
<proteinExistence type="predicted"/>
<dbReference type="Pfam" id="PF06839">
    <property type="entry name" value="Zn_ribbon_GRF"/>
    <property type="match status" value="1"/>
</dbReference>
<dbReference type="GO" id="GO:0008270">
    <property type="term" value="F:zinc ion binding"/>
    <property type="evidence" value="ECO:0007669"/>
    <property type="project" value="UniProtKB-KW"/>
</dbReference>
<evidence type="ECO:0000259" key="6">
    <source>
        <dbReference type="PROSITE" id="PS51999"/>
    </source>
</evidence>
<dbReference type="Gene3D" id="2.60.120.590">
    <property type="entry name" value="Alpha-ketoglutarate-dependent dioxygenase AlkB-like"/>
    <property type="match status" value="1"/>
</dbReference>